<name>A0A939BPY4_9FIRM</name>
<dbReference type="CDD" id="cd01990">
    <property type="entry name" value="LarE-like"/>
    <property type="match status" value="1"/>
</dbReference>
<dbReference type="InterPro" id="IPR052188">
    <property type="entry name" value="Ni-pincer_cofactor_biosynth"/>
</dbReference>
<feature type="active site" description="Nucleophile and sulfur donor" evidence="1">
    <location>
        <position position="172"/>
    </location>
</feature>
<sequence>MNLEEKHERLKEIIADLGQIVIGFSGGVDSSLLAQVSHNVLGDNAVAVTAKSPIHPQQELEQAQKMAEEIGIRHQFLSLDEELMAEIEDNPTDRCYYCKRKIFTHLQEFAGNWPLADGTNVDDLGDYRPGMKAIDELEVHSPLKEAELSKSEIRELSQKLGLSTWDLPSTTCLATRLPYGEEITEEKLELIEAAEIYLQQLGFEQLRVRYHGEVARIEVAPEERSKFFAEDKLDQINNKLQELGFEYITMDLGGYQTGKMNKSGY</sequence>
<evidence type="ECO:0000259" key="2">
    <source>
        <dbReference type="Pfam" id="PF02540"/>
    </source>
</evidence>
<evidence type="ECO:0000313" key="4">
    <source>
        <dbReference type="Proteomes" id="UP000774000"/>
    </source>
</evidence>
<proteinExistence type="predicted"/>
<dbReference type="PANTHER" id="PTHR43169">
    <property type="entry name" value="EXSB FAMILY PROTEIN"/>
    <property type="match status" value="1"/>
</dbReference>
<protein>
    <recommendedName>
        <fullName evidence="2">NAD/GMP synthase domain-containing protein</fullName>
    </recommendedName>
</protein>
<dbReference type="AlphaFoldDB" id="A0A939BPY4"/>
<evidence type="ECO:0000313" key="3">
    <source>
        <dbReference type="EMBL" id="MBM7557647.1"/>
    </source>
</evidence>
<dbReference type="EMBL" id="JAFBDQ010000015">
    <property type="protein sequence ID" value="MBM7557647.1"/>
    <property type="molecule type" value="Genomic_DNA"/>
</dbReference>
<dbReference type="Proteomes" id="UP000774000">
    <property type="component" value="Unassembled WGS sequence"/>
</dbReference>
<dbReference type="InterPro" id="IPR022310">
    <property type="entry name" value="NAD/GMP_synthase"/>
</dbReference>
<dbReference type="InterPro" id="IPR005232">
    <property type="entry name" value="LarE"/>
</dbReference>
<organism evidence="3 4">
    <name type="scientific">Halanaerobacter jeridensis</name>
    <dbReference type="NCBI Taxonomy" id="706427"/>
    <lineage>
        <taxon>Bacteria</taxon>
        <taxon>Bacillati</taxon>
        <taxon>Bacillota</taxon>
        <taxon>Clostridia</taxon>
        <taxon>Halanaerobiales</taxon>
        <taxon>Halobacteroidaceae</taxon>
        <taxon>Halanaerobacter</taxon>
    </lineage>
</organism>
<dbReference type="Pfam" id="PF02540">
    <property type="entry name" value="NAD_synthase"/>
    <property type="match status" value="1"/>
</dbReference>
<accession>A0A939BPY4</accession>
<dbReference type="PANTHER" id="PTHR43169:SF2">
    <property type="entry name" value="NAD_GMP SYNTHASE DOMAIN-CONTAINING PROTEIN"/>
    <property type="match status" value="1"/>
</dbReference>
<dbReference type="SUPFAM" id="SSF52402">
    <property type="entry name" value="Adenine nucleotide alpha hydrolases-like"/>
    <property type="match status" value="1"/>
</dbReference>
<dbReference type="RefSeq" id="WP_239551206.1">
    <property type="nucleotide sequence ID" value="NZ_JAFBDQ010000015.1"/>
</dbReference>
<feature type="domain" description="NAD/GMP synthase" evidence="2">
    <location>
        <begin position="18"/>
        <end position="84"/>
    </location>
</feature>
<dbReference type="InterPro" id="IPR014729">
    <property type="entry name" value="Rossmann-like_a/b/a_fold"/>
</dbReference>
<reference evidence="3" key="1">
    <citation type="submission" date="2021-01" db="EMBL/GenBank/DDBJ databases">
        <title>Genomic Encyclopedia of Type Strains, Phase IV (KMG-IV): sequencing the most valuable type-strain genomes for metagenomic binning, comparative biology and taxonomic classification.</title>
        <authorList>
            <person name="Goeker M."/>
        </authorList>
    </citation>
    <scope>NUCLEOTIDE SEQUENCE</scope>
    <source>
        <strain evidence="3">DSM 23230</strain>
    </source>
</reference>
<evidence type="ECO:0000256" key="1">
    <source>
        <dbReference type="PIRSR" id="PIRSR006661-1"/>
    </source>
</evidence>
<gene>
    <name evidence="3" type="ORF">JOC47_002513</name>
</gene>
<dbReference type="GO" id="GO:0016783">
    <property type="term" value="F:sulfurtransferase activity"/>
    <property type="evidence" value="ECO:0007669"/>
    <property type="project" value="InterPro"/>
</dbReference>
<dbReference type="PIRSF" id="PIRSF006661">
    <property type="entry name" value="PP-lp_UCP006661"/>
    <property type="match status" value="1"/>
</dbReference>
<dbReference type="GO" id="GO:0006163">
    <property type="term" value="P:purine nucleotide metabolic process"/>
    <property type="evidence" value="ECO:0007669"/>
    <property type="project" value="UniProtKB-ARBA"/>
</dbReference>
<dbReference type="Gene3D" id="3.40.50.620">
    <property type="entry name" value="HUPs"/>
    <property type="match status" value="1"/>
</dbReference>
<keyword evidence="4" id="KW-1185">Reference proteome</keyword>
<dbReference type="NCBIfam" id="TIGR00268">
    <property type="entry name" value="ATP-dependent sacrificial sulfur transferase LarE"/>
    <property type="match status" value="1"/>
</dbReference>
<comment type="caution">
    <text evidence="3">The sequence shown here is derived from an EMBL/GenBank/DDBJ whole genome shotgun (WGS) entry which is preliminary data.</text>
</comment>